<organism evidence="1">
    <name type="scientific">Lepeophtheirus salmonis</name>
    <name type="common">Salmon louse</name>
    <name type="synonym">Caligus salmonis</name>
    <dbReference type="NCBI Taxonomy" id="72036"/>
    <lineage>
        <taxon>Eukaryota</taxon>
        <taxon>Metazoa</taxon>
        <taxon>Ecdysozoa</taxon>
        <taxon>Arthropoda</taxon>
        <taxon>Crustacea</taxon>
        <taxon>Multicrustacea</taxon>
        <taxon>Hexanauplia</taxon>
        <taxon>Copepoda</taxon>
        <taxon>Siphonostomatoida</taxon>
        <taxon>Caligidae</taxon>
        <taxon>Lepeophtheirus</taxon>
    </lineage>
</organism>
<protein>
    <submittedName>
        <fullName evidence="1">Uncharacterized protein</fullName>
    </submittedName>
</protein>
<dbReference type="AlphaFoldDB" id="A0A0K2V4X2"/>
<sequence length="43" mass="5263">MEVSLFPQVHYLLLLGYYIKTHYSNPKHLKRQMSSFYHHLKTL</sequence>
<reference evidence="1" key="1">
    <citation type="submission" date="2014-05" db="EMBL/GenBank/DDBJ databases">
        <authorList>
            <person name="Chronopoulou M."/>
        </authorList>
    </citation>
    <scope>NUCLEOTIDE SEQUENCE</scope>
    <source>
        <tissue evidence="1">Whole organism</tissue>
    </source>
</reference>
<evidence type="ECO:0000313" key="1">
    <source>
        <dbReference type="EMBL" id="CDW45011.1"/>
    </source>
</evidence>
<name>A0A0K2V4X2_LEPSM</name>
<proteinExistence type="predicted"/>
<accession>A0A0K2V4X2</accession>
<dbReference type="EMBL" id="HACA01027650">
    <property type="protein sequence ID" value="CDW45011.1"/>
    <property type="molecule type" value="Transcribed_RNA"/>
</dbReference>